<dbReference type="GO" id="GO:0005524">
    <property type="term" value="F:ATP binding"/>
    <property type="evidence" value="ECO:0007669"/>
    <property type="project" value="UniProtKB-KW"/>
</dbReference>
<proteinExistence type="predicted"/>
<dbReference type="Proteomes" id="UP001165393">
    <property type="component" value="Unassembled WGS sequence"/>
</dbReference>
<gene>
    <name evidence="1" type="ORF">NAF29_13295</name>
</gene>
<dbReference type="PANTHER" id="PTHR13308:SF40">
    <property type="entry name" value="NEDD4-BINDING PROTEIN 2-LIKE 1"/>
    <property type="match status" value="1"/>
</dbReference>
<dbReference type="AlphaFoldDB" id="A0AA41W8H8"/>
<dbReference type="EMBL" id="JAMQGP010000007">
    <property type="protein sequence ID" value="MCM2680638.1"/>
    <property type="molecule type" value="Genomic_DNA"/>
</dbReference>
<dbReference type="Gene3D" id="3.40.50.300">
    <property type="entry name" value="P-loop containing nucleotide triphosphate hydrolases"/>
    <property type="match status" value="1"/>
</dbReference>
<evidence type="ECO:0000313" key="2">
    <source>
        <dbReference type="Proteomes" id="UP001165393"/>
    </source>
</evidence>
<dbReference type="RefSeq" id="WP_251262124.1">
    <property type="nucleotide sequence ID" value="NZ_JAMQGP010000007.1"/>
</dbReference>
<dbReference type="PANTHER" id="PTHR13308">
    <property type="entry name" value="NEDD4-BINDING PROTEIN 2-LIKE 1"/>
    <property type="match status" value="1"/>
</dbReference>
<keyword evidence="1" id="KW-0547">Nucleotide-binding</keyword>
<evidence type="ECO:0000313" key="1">
    <source>
        <dbReference type="EMBL" id="MCM2680638.1"/>
    </source>
</evidence>
<protein>
    <submittedName>
        <fullName evidence="1">ATP-binding protein</fullName>
    </submittedName>
</protein>
<dbReference type="InterPro" id="IPR027417">
    <property type="entry name" value="P-loop_NTPase"/>
</dbReference>
<organism evidence="1 2">
    <name type="scientific">Echinimonas agarilytica</name>
    <dbReference type="NCBI Taxonomy" id="1215918"/>
    <lineage>
        <taxon>Bacteria</taxon>
        <taxon>Pseudomonadati</taxon>
        <taxon>Pseudomonadota</taxon>
        <taxon>Gammaproteobacteria</taxon>
        <taxon>Alteromonadales</taxon>
        <taxon>Echinimonadaceae</taxon>
        <taxon>Echinimonas</taxon>
    </lineage>
</organism>
<reference evidence="1 2" key="1">
    <citation type="journal article" date="2013" name="Antonie Van Leeuwenhoek">
        <title>Echinimonas agarilytica gen. nov., sp. nov., a new gammaproteobacterium isolated from the sea urchin Strongylocentrotus intermedius.</title>
        <authorList>
            <person name="Nedashkovskaya O.I."/>
            <person name="Stenkova A.M."/>
            <person name="Zhukova N.V."/>
            <person name="Van Trappen S."/>
            <person name="Lee J.S."/>
            <person name="Kim S.B."/>
        </authorList>
    </citation>
    <scope>NUCLEOTIDE SEQUENCE [LARGE SCALE GENOMIC DNA]</scope>
    <source>
        <strain evidence="1 2">KMM 6351</strain>
    </source>
</reference>
<name>A0AA41W8H8_9GAMM</name>
<comment type="caution">
    <text evidence="1">The sequence shown here is derived from an EMBL/GenBank/DDBJ whole genome shotgun (WGS) entry which is preliminary data.</text>
</comment>
<dbReference type="Pfam" id="PF13671">
    <property type="entry name" value="AAA_33"/>
    <property type="match status" value="1"/>
</dbReference>
<dbReference type="SUPFAM" id="SSF52540">
    <property type="entry name" value="P-loop containing nucleoside triphosphate hydrolases"/>
    <property type="match status" value="1"/>
</dbReference>
<keyword evidence="1" id="KW-0067">ATP-binding</keyword>
<keyword evidence="2" id="KW-1185">Reference proteome</keyword>
<dbReference type="InterPro" id="IPR026302">
    <property type="entry name" value="NEDD4-bd_p2"/>
</dbReference>
<sequence length="159" mass="18145">MKTVSAKPLAIVLRGLPGSGKTRLAKQWHQQYASRFRAEDIICSIDDYFQRGTRYTFEADKLPVYQALCLVRFINGLKARRPIMICDNTNMQCWEYLPYQAAAEALGYDVRRVLVGDPSDQGQIQQCTSSNRHGLSKSIIVGYSDVFERDEDKPYSPWA</sequence>
<accession>A0AA41W8H8</accession>